<feature type="DNA-binding region" description="H-T-H motif" evidence="2">
    <location>
        <begin position="25"/>
        <end position="44"/>
    </location>
</feature>
<dbReference type="OrthoDB" id="2316539at2"/>
<comment type="caution">
    <text evidence="4">The sequence shown here is derived from an EMBL/GenBank/DDBJ whole genome shotgun (WGS) entry which is preliminary data.</text>
</comment>
<dbReference type="EMBL" id="VDFP01000027">
    <property type="protein sequence ID" value="MQS76822.1"/>
    <property type="molecule type" value="Genomic_DNA"/>
</dbReference>
<evidence type="ECO:0000256" key="2">
    <source>
        <dbReference type="PROSITE-ProRule" id="PRU00335"/>
    </source>
</evidence>
<evidence type="ECO:0000313" key="4">
    <source>
        <dbReference type="EMBL" id="MQS76822.1"/>
    </source>
</evidence>
<reference evidence="6 7" key="1">
    <citation type="journal article" date="2019" name="Syst. Appl. Microbiol.">
        <title>Polyphasic characterization of two novel Lactobacillus spp. isolated from blown salami packages: Description of Lactobacillus halodurans sp. nov. and Lactobacillus salsicarnum sp. nov.</title>
        <authorList>
            <person name="Schuster J.A."/>
            <person name="Klingl A."/>
            <person name="Vogel R.F."/>
            <person name="Ehrmann M.A."/>
        </authorList>
    </citation>
    <scope>NUCLEOTIDE SEQUENCE [LARGE SCALE GENOMIC DNA]</scope>
    <source>
        <strain evidence="5 6">TMW 1.1920</strain>
        <strain evidence="4 7">TMW 1.2172</strain>
    </source>
</reference>
<proteinExistence type="predicted"/>
<dbReference type="InterPro" id="IPR039532">
    <property type="entry name" value="TetR_C_Firmicutes"/>
</dbReference>
<evidence type="ECO:0000313" key="5">
    <source>
        <dbReference type="EMBL" id="MQS98263.1"/>
    </source>
</evidence>
<name>A0A5P0ZRJ9_9LACO</name>
<dbReference type="RefSeq" id="WP_153386488.1">
    <property type="nucleotide sequence ID" value="NZ_VDFO01000042.1"/>
</dbReference>
<dbReference type="InterPro" id="IPR001647">
    <property type="entry name" value="HTH_TetR"/>
</dbReference>
<evidence type="ECO:0000313" key="7">
    <source>
        <dbReference type="Proteomes" id="UP000414364"/>
    </source>
</evidence>
<gene>
    <name evidence="5" type="ORF">FHL05_10255</name>
    <name evidence="4" type="ORF">FHL06_10620</name>
</gene>
<evidence type="ECO:0000256" key="1">
    <source>
        <dbReference type="ARBA" id="ARBA00023125"/>
    </source>
</evidence>
<sequence length="156" mass="18581">MRLASKHLIQTVYQELSAKRIKRFTLTSLSKSSGVSRGTIYYYFDCIDDVYKEVFNQIILQEVLQNSQSFEDLISEFISFISENKTFCLNLYYLTRDLNRKNYLIKIFNEQLSEYKNEITLPNHFIVGGFIHVLTMWFESNLELETRLVIEQLQTY</sequence>
<dbReference type="Proteomes" id="UP000371423">
    <property type="component" value="Unassembled WGS sequence"/>
</dbReference>
<dbReference type="EMBL" id="VDFO01000042">
    <property type="protein sequence ID" value="MQS98263.1"/>
    <property type="molecule type" value="Genomic_DNA"/>
</dbReference>
<accession>A0A5P0ZRJ9</accession>
<dbReference type="Gene3D" id="1.10.357.10">
    <property type="entry name" value="Tetracycline Repressor, domain 2"/>
    <property type="match status" value="1"/>
</dbReference>
<feature type="domain" description="HTH tetR-type" evidence="3">
    <location>
        <begin position="2"/>
        <end position="62"/>
    </location>
</feature>
<dbReference type="Proteomes" id="UP000414364">
    <property type="component" value="Unassembled WGS sequence"/>
</dbReference>
<keyword evidence="6" id="KW-1185">Reference proteome</keyword>
<evidence type="ECO:0000313" key="6">
    <source>
        <dbReference type="Proteomes" id="UP000371423"/>
    </source>
</evidence>
<evidence type="ECO:0000259" key="3">
    <source>
        <dbReference type="PROSITE" id="PS50977"/>
    </source>
</evidence>
<dbReference type="InterPro" id="IPR009057">
    <property type="entry name" value="Homeodomain-like_sf"/>
</dbReference>
<dbReference type="GO" id="GO:0003677">
    <property type="term" value="F:DNA binding"/>
    <property type="evidence" value="ECO:0007669"/>
    <property type="project" value="UniProtKB-UniRule"/>
</dbReference>
<protein>
    <submittedName>
        <fullName evidence="4">TetR family transcriptional regulator</fullName>
    </submittedName>
</protein>
<dbReference type="Pfam" id="PF14278">
    <property type="entry name" value="TetR_C_8"/>
    <property type="match status" value="1"/>
</dbReference>
<dbReference type="PROSITE" id="PS50977">
    <property type="entry name" value="HTH_TETR_2"/>
    <property type="match status" value="1"/>
</dbReference>
<organism evidence="4 7">
    <name type="scientific">Companilactobacillus halodurans</name>
    <dbReference type="NCBI Taxonomy" id="2584183"/>
    <lineage>
        <taxon>Bacteria</taxon>
        <taxon>Bacillati</taxon>
        <taxon>Bacillota</taxon>
        <taxon>Bacilli</taxon>
        <taxon>Lactobacillales</taxon>
        <taxon>Lactobacillaceae</taxon>
        <taxon>Companilactobacillus</taxon>
    </lineage>
</organism>
<dbReference type="AlphaFoldDB" id="A0A5P0ZRJ9"/>
<keyword evidence="1 2" id="KW-0238">DNA-binding</keyword>
<dbReference type="SUPFAM" id="SSF46689">
    <property type="entry name" value="Homeodomain-like"/>
    <property type="match status" value="1"/>
</dbReference>